<dbReference type="SUPFAM" id="SSF51735">
    <property type="entry name" value="NAD(P)-binding Rossmann-fold domains"/>
    <property type="match status" value="1"/>
</dbReference>
<name>A0A7X0C9K8_9ACTN</name>
<dbReference type="GO" id="GO:0004029">
    <property type="term" value="F:aldehyde dehydrogenase (NAD+) activity"/>
    <property type="evidence" value="ECO:0007669"/>
    <property type="project" value="TreeGrafter"/>
</dbReference>
<reference evidence="3 4" key="1">
    <citation type="submission" date="2020-08" db="EMBL/GenBank/DDBJ databases">
        <title>Sequencing the genomes of 1000 actinobacteria strains.</title>
        <authorList>
            <person name="Klenk H.-P."/>
        </authorList>
    </citation>
    <scope>NUCLEOTIDE SEQUENCE [LARGE SCALE GENOMIC DNA]</scope>
    <source>
        <strain evidence="3 4">DSM 45913</strain>
    </source>
</reference>
<dbReference type="InterPro" id="IPR001509">
    <property type="entry name" value="Epimerase_deHydtase"/>
</dbReference>
<evidence type="ECO:0000256" key="1">
    <source>
        <dbReference type="SAM" id="MobiDB-lite"/>
    </source>
</evidence>
<dbReference type="Pfam" id="PF01370">
    <property type="entry name" value="Epimerase"/>
    <property type="match status" value="1"/>
</dbReference>
<dbReference type="PANTHER" id="PTHR48079">
    <property type="entry name" value="PROTEIN YEEZ"/>
    <property type="match status" value="1"/>
</dbReference>
<accession>A0A7X0C9K8</accession>
<protein>
    <submittedName>
        <fullName evidence="3">Nucleoside-diphosphate-sugar epimerase</fullName>
    </submittedName>
</protein>
<evidence type="ECO:0000259" key="2">
    <source>
        <dbReference type="Pfam" id="PF01370"/>
    </source>
</evidence>
<dbReference type="AlphaFoldDB" id="A0A7X0C9K8"/>
<dbReference type="InterPro" id="IPR036291">
    <property type="entry name" value="NAD(P)-bd_dom_sf"/>
</dbReference>
<sequence>MEILVLGGTAWVGREASRQALSRGHRVTCLARGESGAVAEGATLVAADRRDPAAYAPLLGREWDAVIEVSWQPGFVRAALDALGDRAGHWAYVSSVSAYASHATPGADESAPLLPPDDRSEVDRAAYGEAKVACEQASAAAVGDRLLVARAGLIGGPGDHSGRSGYWVARAARDPRGPMLVPDEPAMPTQAVDVRDLTAWLLDAAEKGTVGTYDAVGPVVPFGEWVELSRSVGGHTGPMVTAGSAWLRANGVAGYMGPESLPMWLAEPGWEGFSARDGSAARAAGLRHRPRTDVLADTLRWEREQGLDRPRRSGLSAGRERELLDTLGLDGTGTGAHGDQGTAPHR</sequence>
<gene>
    <name evidence="3" type="ORF">FHU36_005789</name>
</gene>
<organism evidence="3 4">
    <name type="scientific">Nonomuraea muscovyensis</name>
    <dbReference type="NCBI Taxonomy" id="1124761"/>
    <lineage>
        <taxon>Bacteria</taxon>
        <taxon>Bacillati</taxon>
        <taxon>Actinomycetota</taxon>
        <taxon>Actinomycetes</taxon>
        <taxon>Streptosporangiales</taxon>
        <taxon>Streptosporangiaceae</taxon>
        <taxon>Nonomuraea</taxon>
    </lineage>
</organism>
<dbReference type="PANTHER" id="PTHR48079:SF6">
    <property type="entry name" value="NAD(P)-BINDING DOMAIN-CONTAINING PROTEIN-RELATED"/>
    <property type="match status" value="1"/>
</dbReference>
<feature type="region of interest" description="Disordered" evidence="1">
    <location>
        <begin position="303"/>
        <end position="346"/>
    </location>
</feature>
<evidence type="ECO:0000313" key="4">
    <source>
        <dbReference type="Proteomes" id="UP000583800"/>
    </source>
</evidence>
<keyword evidence="4" id="KW-1185">Reference proteome</keyword>
<dbReference type="EMBL" id="JACHJB010000002">
    <property type="protein sequence ID" value="MBB6349244.1"/>
    <property type="molecule type" value="Genomic_DNA"/>
</dbReference>
<proteinExistence type="predicted"/>
<dbReference type="Gene3D" id="3.40.50.720">
    <property type="entry name" value="NAD(P)-binding Rossmann-like Domain"/>
    <property type="match status" value="1"/>
</dbReference>
<comment type="caution">
    <text evidence="3">The sequence shown here is derived from an EMBL/GenBank/DDBJ whole genome shotgun (WGS) entry which is preliminary data.</text>
</comment>
<dbReference type="Proteomes" id="UP000583800">
    <property type="component" value="Unassembled WGS sequence"/>
</dbReference>
<dbReference type="InterPro" id="IPR051783">
    <property type="entry name" value="NAD(P)-dependent_oxidoreduct"/>
</dbReference>
<dbReference type="GO" id="GO:0005737">
    <property type="term" value="C:cytoplasm"/>
    <property type="evidence" value="ECO:0007669"/>
    <property type="project" value="TreeGrafter"/>
</dbReference>
<evidence type="ECO:0000313" key="3">
    <source>
        <dbReference type="EMBL" id="MBB6349244.1"/>
    </source>
</evidence>
<dbReference type="RefSeq" id="WP_185086851.1">
    <property type="nucleotide sequence ID" value="NZ_JACHJB010000002.1"/>
</dbReference>
<feature type="domain" description="NAD-dependent epimerase/dehydratase" evidence="2">
    <location>
        <begin position="3"/>
        <end position="171"/>
    </location>
</feature>